<dbReference type="InterPro" id="IPR016169">
    <property type="entry name" value="FAD-bd_PCMH_sub2"/>
</dbReference>
<sequence length="267" mass="28194">MSAGVTVPLGARPSTGAGLWLQGGIGHLTRLYGLVCNAVVGVVAASVSTGQVLCIGTVPNEHCPVDAVRPENQTELLWAVRGAGTNIGIIISVTFKAVTAPTYLVRTWVLPLSDDLDGQLQLGNFDQSLASRLPANCCADAYLYWEDGRTHLGVTLFECFTPADGLEPLSRLSLPMGAVVGSEHSSKTMDGVEVFDADMYMSGMYGGHSGSKTSSFKRLRAIRTQPSPLCYLHFLHGGGAVDSVAIDASAFGCRGWDFACIVTGVWP</sequence>
<dbReference type="GO" id="GO:0016491">
    <property type="term" value="F:oxidoreductase activity"/>
    <property type="evidence" value="ECO:0007669"/>
    <property type="project" value="UniProtKB-KW"/>
</dbReference>
<dbReference type="AlphaFoldDB" id="B0XXR6"/>
<dbReference type="InterPro" id="IPR050416">
    <property type="entry name" value="FAD-linked_Oxidoreductase"/>
</dbReference>
<dbReference type="OrthoDB" id="363185at2759"/>
<keyword evidence="4" id="KW-0560">Oxidoreductase</keyword>
<organism evidence="5 6">
    <name type="scientific">Aspergillus fumigatus (strain CBS 144.89 / FGSC A1163 / CEA10)</name>
    <name type="common">Neosartorya fumigata</name>
    <dbReference type="NCBI Taxonomy" id="451804"/>
    <lineage>
        <taxon>Eukaryota</taxon>
        <taxon>Fungi</taxon>
        <taxon>Dikarya</taxon>
        <taxon>Ascomycota</taxon>
        <taxon>Pezizomycotina</taxon>
        <taxon>Eurotiomycetes</taxon>
        <taxon>Eurotiomycetidae</taxon>
        <taxon>Eurotiales</taxon>
        <taxon>Aspergillaceae</taxon>
        <taxon>Aspergillus</taxon>
        <taxon>Aspergillus subgen. Fumigati</taxon>
    </lineage>
</organism>
<evidence type="ECO:0000256" key="4">
    <source>
        <dbReference type="ARBA" id="ARBA00023002"/>
    </source>
</evidence>
<keyword evidence="2" id="KW-0285">Flavoprotein</keyword>
<dbReference type="Gene3D" id="3.40.462.20">
    <property type="match status" value="1"/>
</dbReference>
<dbReference type="PANTHER" id="PTHR42973:SF25">
    <property type="entry name" value="PHOSPHOMEVALONATE KINASE"/>
    <property type="match status" value="1"/>
</dbReference>
<accession>B0XXR6</accession>
<keyword evidence="6" id="KW-1185">Reference proteome</keyword>
<dbReference type="Gene3D" id="3.30.465.10">
    <property type="match status" value="1"/>
</dbReference>
<name>B0XXR6_ASPFC</name>
<dbReference type="SUPFAM" id="SSF56176">
    <property type="entry name" value="FAD-binding/transporter-associated domain-like"/>
    <property type="match status" value="1"/>
</dbReference>
<evidence type="ECO:0000313" key="5">
    <source>
        <dbReference type="EMBL" id="EDP53672.1"/>
    </source>
</evidence>
<gene>
    <name evidence="5" type="ORF">AFUB_048590</name>
</gene>
<comment type="similarity">
    <text evidence="1">Belongs to the oxygen-dependent FAD-linked oxidoreductase family.</text>
</comment>
<dbReference type="VEuPathDB" id="FungiDB:AFUB_048590"/>
<keyword evidence="3" id="KW-0274">FAD</keyword>
<dbReference type="InterPro" id="IPR036318">
    <property type="entry name" value="FAD-bd_PCMH-like_sf"/>
</dbReference>
<proteinExistence type="inferred from homology"/>
<evidence type="ECO:0000256" key="2">
    <source>
        <dbReference type="ARBA" id="ARBA00022630"/>
    </source>
</evidence>
<dbReference type="Proteomes" id="UP000001699">
    <property type="component" value="Unassembled WGS sequence"/>
</dbReference>
<evidence type="ECO:0000256" key="3">
    <source>
        <dbReference type="ARBA" id="ARBA00022827"/>
    </source>
</evidence>
<evidence type="ECO:0000256" key="1">
    <source>
        <dbReference type="ARBA" id="ARBA00005466"/>
    </source>
</evidence>
<dbReference type="PANTHER" id="PTHR42973">
    <property type="entry name" value="BINDING OXIDOREDUCTASE, PUTATIVE (AFU_ORTHOLOGUE AFUA_1G17690)-RELATED"/>
    <property type="match status" value="1"/>
</dbReference>
<protein>
    <submittedName>
        <fullName evidence="5">Uncharacterized protein</fullName>
    </submittedName>
</protein>
<reference evidence="5 6" key="1">
    <citation type="journal article" date="2008" name="PLoS Genet.">
        <title>Genomic islands in the pathogenic filamentous fungus Aspergillus fumigatus.</title>
        <authorList>
            <person name="Fedorova N.D."/>
            <person name="Khaldi N."/>
            <person name="Joardar V.S."/>
            <person name="Maiti R."/>
            <person name="Amedeo P."/>
            <person name="Anderson M.J."/>
            <person name="Crabtree J."/>
            <person name="Silva J.C."/>
            <person name="Badger J.H."/>
            <person name="Albarraq A."/>
            <person name="Angiuoli S."/>
            <person name="Bussey H."/>
            <person name="Bowyer P."/>
            <person name="Cotty P.J."/>
            <person name="Dyer P.S."/>
            <person name="Egan A."/>
            <person name="Galens K."/>
            <person name="Fraser-Liggett C.M."/>
            <person name="Haas B.J."/>
            <person name="Inman J.M."/>
            <person name="Kent R."/>
            <person name="Lemieux S."/>
            <person name="Malavazi I."/>
            <person name="Orvis J."/>
            <person name="Roemer T."/>
            <person name="Ronning C.M."/>
            <person name="Sundaram J.P."/>
            <person name="Sutton G."/>
            <person name="Turner G."/>
            <person name="Venter J.C."/>
            <person name="White O.R."/>
            <person name="Whitty B.R."/>
            <person name="Youngman P."/>
            <person name="Wolfe K.H."/>
            <person name="Goldman G.H."/>
            <person name="Wortman J.R."/>
            <person name="Jiang B."/>
            <person name="Denning D.W."/>
            <person name="Nierman W.C."/>
        </authorList>
    </citation>
    <scope>NUCLEOTIDE SEQUENCE [LARGE SCALE GENOMIC DNA]</scope>
    <source>
        <strain evidence="6">CBS 144.89 / FGSC A1163 / CEA10</strain>
    </source>
</reference>
<dbReference type="HOGENOM" id="CLU_1041983_0_0_1"/>
<dbReference type="EMBL" id="DS499596">
    <property type="protein sequence ID" value="EDP53672.1"/>
    <property type="molecule type" value="Genomic_DNA"/>
</dbReference>
<evidence type="ECO:0000313" key="6">
    <source>
        <dbReference type="Proteomes" id="UP000001699"/>
    </source>
</evidence>
<dbReference type="GO" id="GO:0050660">
    <property type="term" value="F:flavin adenine dinucleotide binding"/>
    <property type="evidence" value="ECO:0007669"/>
    <property type="project" value="InterPro"/>
</dbReference>